<dbReference type="EnsemblPlants" id="MELO3C024077.2.1">
    <property type="protein sequence ID" value="MELO3C024077.2.1"/>
    <property type="gene ID" value="MELO3C024077.2"/>
</dbReference>
<organism evidence="1">
    <name type="scientific">Cucumis melo</name>
    <name type="common">Muskmelon</name>
    <dbReference type="NCBI Taxonomy" id="3656"/>
    <lineage>
        <taxon>Eukaryota</taxon>
        <taxon>Viridiplantae</taxon>
        <taxon>Streptophyta</taxon>
        <taxon>Embryophyta</taxon>
        <taxon>Tracheophyta</taxon>
        <taxon>Spermatophyta</taxon>
        <taxon>Magnoliopsida</taxon>
        <taxon>eudicotyledons</taxon>
        <taxon>Gunneridae</taxon>
        <taxon>Pentapetalae</taxon>
        <taxon>rosids</taxon>
        <taxon>fabids</taxon>
        <taxon>Cucurbitales</taxon>
        <taxon>Cucurbitaceae</taxon>
        <taxon>Benincaseae</taxon>
        <taxon>Cucumis</taxon>
    </lineage>
</organism>
<accession>A0A9I9DV56</accession>
<dbReference type="Gramene" id="MELO3C024077.2.1">
    <property type="protein sequence ID" value="MELO3C024077.2.1"/>
    <property type="gene ID" value="MELO3C024077.2"/>
</dbReference>
<name>A0A9I9DV56_CUCME</name>
<dbReference type="AlphaFoldDB" id="A0A9I9DV56"/>
<reference evidence="1" key="1">
    <citation type="submission" date="2023-03" db="UniProtKB">
        <authorList>
            <consortium name="EnsemblPlants"/>
        </authorList>
    </citation>
    <scope>IDENTIFICATION</scope>
</reference>
<proteinExistence type="predicted"/>
<sequence>MSSISGSIAHRESSSMIPRIMWWSCTHPPELKVIKSQIFGSKMAHIHEIEPMDDKRAYLDRSLEIPMMEGYKEYLHDSLPHHFEDALPRTHGKRFGSQPCYNSGEGTPFNALEAQTFVGGTFVDVSAPDIDDQPIDEKTRTFISDDPEMVSYSLKYHLRVRICHHHLSNPC</sequence>
<protein>
    <submittedName>
        <fullName evidence="1">Uncharacterized protein</fullName>
    </submittedName>
</protein>
<evidence type="ECO:0000313" key="1">
    <source>
        <dbReference type="EnsemblPlants" id="MELO3C024077.2.1"/>
    </source>
</evidence>